<dbReference type="InterPro" id="IPR044668">
    <property type="entry name" value="PuuD-like"/>
</dbReference>
<accession>A0ABY4ZS04</accession>
<keyword evidence="2" id="KW-1185">Reference proteome</keyword>
<evidence type="ECO:0000313" key="1">
    <source>
        <dbReference type="EMBL" id="USQ95290.1"/>
    </source>
</evidence>
<dbReference type="PANTHER" id="PTHR43235">
    <property type="entry name" value="GLUTAMINE AMIDOTRANSFERASE PB2B2.05-RELATED"/>
    <property type="match status" value="1"/>
</dbReference>
<name>A0ABY4ZS04_9CAUL</name>
<dbReference type="Pfam" id="PF07722">
    <property type="entry name" value="Peptidase_C26"/>
    <property type="match status" value="2"/>
</dbReference>
<evidence type="ECO:0000313" key="2">
    <source>
        <dbReference type="Proteomes" id="UP001057520"/>
    </source>
</evidence>
<dbReference type="PANTHER" id="PTHR43235:SF1">
    <property type="entry name" value="GLUTAMINE AMIDOTRANSFERASE PB2B2.05-RELATED"/>
    <property type="match status" value="1"/>
</dbReference>
<dbReference type="InterPro" id="IPR011697">
    <property type="entry name" value="Peptidase_C26"/>
</dbReference>
<dbReference type="EMBL" id="CP096040">
    <property type="protein sequence ID" value="USQ95290.1"/>
    <property type="molecule type" value="Genomic_DNA"/>
</dbReference>
<dbReference type="Proteomes" id="UP001057520">
    <property type="component" value="Chromosome"/>
</dbReference>
<organism evidence="1 2">
    <name type="scientific">Caulobacter segnis</name>
    <dbReference type="NCBI Taxonomy" id="88688"/>
    <lineage>
        <taxon>Bacteria</taxon>
        <taxon>Pseudomonadati</taxon>
        <taxon>Pseudomonadota</taxon>
        <taxon>Alphaproteobacteria</taxon>
        <taxon>Caulobacterales</taxon>
        <taxon>Caulobacteraceae</taxon>
        <taxon>Caulobacter</taxon>
    </lineage>
</organism>
<sequence length="212" mass="22841">MLKVAVSQRVDVVTRPHGPPERRDALDQTWVRFLAAAGLSPVLMPNHAPTALTLFDDLPVQGLILTGGNDLFDHGGDAPERDVTETALLAAARSLGLPVIGVCRGMQVLQRAFGVALAPVEGHVAPRQTITVGDQPRVANAFHTWGARQTAPDLTVWALAQDGVVKAVRHAREPLVGLMWHPERLDPFDPGDVALFRQMFFGPRGAPREAAP</sequence>
<dbReference type="GO" id="GO:0016787">
    <property type="term" value="F:hydrolase activity"/>
    <property type="evidence" value="ECO:0007669"/>
    <property type="project" value="UniProtKB-KW"/>
</dbReference>
<dbReference type="Gene3D" id="3.40.50.880">
    <property type="match status" value="1"/>
</dbReference>
<dbReference type="PROSITE" id="PS51273">
    <property type="entry name" value="GATASE_TYPE_1"/>
    <property type="match status" value="1"/>
</dbReference>
<dbReference type="SUPFAM" id="SSF52317">
    <property type="entry name" value="Class I glutamine amidotransferase-like"/>
    <property type="match status" value="1"/>
</dbReference>
<proteinExistence type="predicted"/>
<keyword evidence="1" id="KW-0378">Hydrolase</keyword>
<gene>
    <name evidence="1" type="ORF">MZV50_22510</name>
</gene>
<protein>
    <submittedName>
        <fullName evidence="1">Gamma-glutamyl-gamma-aminobutyrate hydrolase family protein</fullName>
    </submittedName>
</protein>
<reference evidence="1 2" key="1">
    <citation type="submission" date="2022-04" db="EMBL/GenBank/DDBJ databases">
        <title>Genome sequence of soybean root-associated Caulobacter segnis RL271.</title>
        <authorList>
            <person name="Longley R."/>
            <person name="Bonito G."/>
            <person name="Trigodet F."/>
            <person name="Crosson S."/>
            <person name="Fiebig A."/>
        </authorList>
    </citation>
    <scope>NUCLEOTIDE SEQUENCE [LARGE SCALE GENOMIC DNA]</scope>
    <source>
        <strain evidence="1 2">RL271</strain>
    </source>
</reference>
<dbReference type="InterPro" id="IPR029062">
    <property type="entry name" value="Class_I_gatase-like"/>
</dbReference>